<gene>
    <name evidence="2" type="ORF">LCGC14_0831190</name>
</gene>
<dbReference type="EMBL" id="LAZR01002386">
    <property type="protein sequence ID" value="KKN30715.1"/>
    <property type="molecule type" value="Genomic_DNA"/>
</dbReference>
<sequence length="68" mass="7835">MLFRFIYWLLHWILGGVGLFSLYLGSGLFLVLFLIIKSSQRIEIHDISSHRIGIHDENSYIPESTALS</sequence>
<name>A0A0F9PFU9_9ZZZZ</name>
<accession>A0A0F9PFU9</accession>
<evidence type="ECO:0000256" key="1">
    <source>
        <dbReference type="SAM" id="Phobius"/>
    </source>
</evidence>
<keyword evidence="1" id="KW-0812">Transmembrane</keyword>
<comment type="caution">
    <text evidence="2">The sequence shown here is derived from an EMBL/GenBank/DDBJ whole genome shotgun (WGS) entry which is preliminary data.</text>
</comment>
<reference evidence="2" key="1">
    <citation type="journal article" date="2015" name="Nature">
        <title>Complex archaea that bridge the gap between prokaryotes and eukaryotes.</title>
        <authorList>
            <person name="Spang A."/>
            <person name="Saw J.H."/>
            <person name="Jorgensen S.L."/>
            <person name="Zaremba-Niedzwiedzka K."/>
            <person name="Martijn J."/>
            <person name="Lind A.E."/>
            <person name="van Eijk R."/>
            <person name="Schleper C."/>
            <person name="Guy L."/>
            <person name="Ettema T.J."/>
        </authorList>
    </citation>
    <scope>NUCLEOTIDE SEQUENCE</scope>
</reference>
<keyword evidence="1" id="KW-1133">Transmembrane helix</keyword>
<feature type="transmembrane region" description="Helical" evidence="1">
    <location>
        <begin position="6"/>
        <end position="36"/>
    </location>
</feature>
<proteinExistence type="predicted"/>
<evidence type="ECO:0000313" key="2">
    <source>
        <dbReference type="EMBL" id="KKN30715.1"/>
    </source>
</evidence>
<organism evidence="2">
    <name type="scientific">marine sediment metagenome</name>
    <dbReference type="NCBI Taxonomy" id="412755"/>
    <lineage>
        <taxon>unclassified sequences</taxon>
        <taxon>metagenomes</taxon>
        <taxon>ecological metagenomes</taxon>
    </lineage>
</organism>
<protein>
    <submittedName>
        <fullName evidence="2">Uncharacterized protein</fullName>
    </submittedName>
</protein>
<dbReference type="AlphaFoldDB" id="A0A0F9PFU9"/>
<keyword evidence="1" id="KW-0472">Membrane</keyword>